<evidence type="ECO:0000256" key="11">
    <source>
        <dbReference type="SAM" id="Phobius"/>
    </source>
</evidence>
<evidence type="ECO:0000313" key="13">
    <source>
        <dbReference type="EMBL" id="NYG34330.1"/>
    </source>
</evidence>
<dbReference type="InterPro" id="IPR012902">
    <property type="entry name" value="N_methyl_site"/>
</dbReference>
<gene>
    <name evidence="13" type="ORF">BDD16_003316</name>
</gene>
<keyword evidence="8 11" id="KW-0472">Membrane</keyword>
<keyword evidence="3" id="KW-1003">Cell membrane</keyword>
<evidence type="ECO:0000313" key="14">
    <source>
        <dbReference type="Proteomes" id="UP000518288"/>
    </source>
</evidence>
<dbReference type="AlphaFoldDB" id="A0A7Y9QZC3"/>
<dbReference type="EMBL" id="JACCFH010000001">
    <property type="protein sequence ID" value="NYG34330.1"/>
    <property type="molecule type" value="Genomic_DNA"/>
</dbReference>
<dbReference type="Proteomes" id="UP000518288">
    <property type="component" value="Unassembled WGS sequence"/>
</dbReference>
<dbReference type="InterPro" id="IPR022346">
    <property type="entry name" value="T2SS_GspH"/>
</dbReference>
<evidence type="ECO:0000256" key="6">
    <source>
        <dbReference type="ARBA" id="ARBA00022692"/>
    </source>
</evidence>
<dbReference type="SUPFAM" id="SSF54523">
    <property type="entry name" value="Pili subunits"/>
    <property type="match status" value="1"/>
</dbReference>
<keyword evidence="4" id="KW-0488">Methylation</keyword>
<dbReference type="InterPro" id="IPR045584">
    <property type="entry name" value="Pilin-like"/>
</dbReference>
<keyword evidence="14" id="KW-1185">Reference proteome</keyword>
<comment type="similarity">
    <text evidence="9">Belongs to the GSP H family.</text>
</comment>
<keyword evidence="6 11" id="KW-0812">Transmembrane</keyword>
<evidence type="ECO:0000256" key="1">
    <source>
        <dbReference type="ARBA" id="ARBA00004377"/>
    </source>
</evidence>
<evidence type="ECO:0000256" key="7">
    <source>
        <dbReference type="ARBA" id="ARBA00022989"/>
    </source>
</evidence>
<evidence type="ECO:0000256" key="10">
    <source>
        <dbReference type="ARBA" id="ARBA00030775"/>
    </source>
</evidence>
<comment type="subcellular location">
    <subcellularLocation>
        <location evidence="1">Cell inner membrane</location>
        <topology evidence="1">Single-pass membrane protein</topology>
    </subcellularLocation>
</comment>
<reference evidence="13 14" key="1">
    <citation type="submission" date="2020-07" db="EMBL/GenBank/DDBJ databases">
        <title>Genomic Encyclopedia of Archaeal and Bacterial Type Strains, Phase II (KMG-II): from individual species to whole genera.</title>
        <authorList>
            <person name="Goeker M."/>
        </authorList>
    </citation>
    <scope>NUCLEOTIDE SEQUENCE [LARGE SCALE GENOMIC DNA]</scope>
    <source>
        <strain evidence="13 14">DSM 21226</strain>
    </source>
</reference>
<dbReference type="Pfam" id="PF12019">
    <property type="entry name" value="GspH"/>
    <property type="match status" value="1"/>
</dbReference>
<proteinExistence type="inferred from homology"/>
<protein>
    <recommendedName>
        <fullName evidence="2">Type II secretion system protein H</fullName>
    </recommendedName>
    <alternativeName>
        <fullName evidence="10">General secretion pathway protein H</fullName>
    </alternativeName>
</protein>
<evidence type="ECO:0000256" key="3">
    <source>
        <dbReference type="ARBA" id="ARBA00022475"/>
    </source>
</evidence>
<evidence type="ECO:0000256" key="5">
    <source>
        <dbReference type="ARBA" id="ARBA00022519"/>
    </source>
</evidence>
<evidence type="ECO:0000256" key="9">
    <source>
        <dbReference type="ARBA" id="ARBA00025772"/>
    </source>
</evidence>
<dbReference type="GO" id="GO:0015627">
    <property type="term" value="C:type II protein secretion system complex"/>
    <property type="evidence" value="ECO:0007669"/>
    <property type="project" value="InterPro"/>
</dbReference>
<keyword evidence="5" id="KW-0997">Cell inner membrane</keyword>
<name>A0A7Y9QZC3_9BURK</name>
<evidence type="ECO:0000256" key="2">
    <source>
        <dbReference type="ARBA" id="ARBA00021549"/>
    </source>
</evidence>
<feature type="domain" description="General secretion pathway GspH" evidence="12">
    <location>
        <begin position="57"/>
        <end position="174"/>
    </location>
</feature>
<dbReference type="GO" id="GO:0015628">
    <property type="term" value="P:protein secretion by the type II secretion system"/>
    <property type="evidence" value="ECO:0007669"/>
    <property type="project" value="InterPro"/>
</dbReference>
<evidence type="ECO:0000256" key="8">
    <source>
        <dbReference type="ARBA" id="ARBA00023136"/>
    </source>
</evidence>
<sequence>MVRTTRQTGRHATRADGGLTLVELLVVLAVAAVLLQAATLSFAAWLQRQHLLGVSAQFNADLQSLRAAAVTRHRILRLSFQDTPAGMCYLLHSGDVDACRCAADPQSEPQVRCMAGTELLRAALVPVSRRIRLQSNVASLRIDPRHGTVTPTGSIDVTTTDGSSALRHVVNILGRVRTCAPGPRFTGYSAC</sequence>
<dbReference type="GO" id="GO:0005886">
    <property type="term" value="C:plasma membrane"/>
    <property type="evidence" value="ECO:0007669"/>
    <property type="project" value="UniProtKB-SubCell"/>
</dbReference>
<dbReference type="RefSeq" id="WP_179636203.1">
    <property type="nucleotide sequence ID" value="NZ_CAXYYM010000078.1"/>
</dbReference>
<keyword evidence="7 11" id="KW-1133">Transmembrane helix</keyword>
<dbReference type="Pfam" id="PF07963">
    <property type="entry name" value="N_methyl"/>
    <property type="match status" value="1"/>
</dbReference>
<evidence type="ECO:0000259" key="12">
    <source>
        <dbReference type="Pfam" id="PF12019"/>
    </source>
</evidence>
<accession>A0A7Y9QZC3</accession>
<organism evidence="13 14">
    <name type="scientific">Sphaerotilus montanus</name>
    <dbReference type="NCBI Taxonomy" id="522889"/>
    <lineage>
        <taxon>Bacteria</taxon>
        <taxon>Pseudomonadati</taxon>
        <taxon>Pseudomonadota</taxon>
        <taxon>Betaproteobacteria</taxon>
        <taxon>Burkholderiales</taxon>
        <taxon>Sphaerotilaceae</taxon>
        <taxon>Sphaerotilus</taxon>
    </lineage>
</organism>
<dbReference type="NCBIfam" id="TIGR02532">
    <property type="entry name" value="IV_pilin_GFxxxE"/>
    <property type="match status" value="1"/>
</dbReference>
<evidence type="ECO:0000256" key="4">
    <source>
        <dbReference type="ARBA" id="ARBA00022481"/>
    </source>
</evidence>
<comment type="caution">
    <text evidence="13">The sequence shown here is derived from an EMBL/GenBank/DDBJ whole genome shotgun (WGS) entry which is preliminary data.</text>
</comment>
<feature type="transmembrane region" description="Helical" evidence="11">
    <location>
        <begin position="21"/>
        <end position="46"/>
    </location>
</feature>